<keyword evidence="13 15" id="KW-0456">Lyase</keyword>
<keyword evidence="11" id="KW-0675">Receptor</keyword>
<evidence type="ECO:0000256" key="13">
    <source>
        <dbReference type="ARBA" id="ARBA00023239"/>
    </source>
</evidence>
<evidence type="ECO:0000256" key="16">
    <source>
        <dbReference type="RuleBase" id="RU003431"/>
    </source>
</evidence>
<evidence type="ECO:0000256" key="12">
    <source>
        <dbReference type="ARBA" id="ARBA00023180"/>
    </source>
</evidence>
<protein>
    <recommendedName>
        <fullName evidence="3 16">Guanylate cyclase</fullName>
        <ecNumber evidence="3 16">4.6.1.2</ecNumber>
    </recommendedName>
</protein>
<dbReference type="InterPro" id="IPR001828">
    <property type="entry name" value="ANF_lig-bd_rcpt"/>
</dbReference>
<comment type="subcellular location">
    <subcellularLocation>
        <location evidence="2">Cell membrane</location>
        <topology evidence="2">Single-pass type I membrane protein</topology>
    </subcellularLocation>
</comment>
<evidence type="ECO:0000313" key="20">
    <source>
        <dbReference type="EMBL" id="CFW94181.1"/>
    </source>
</evidence>
<name>A0A0F7VJB8_CUPSA</name>
<keyword evidence="6 17" id="KW-0732">Signal</keyword>
<dbReference type="FunFam" id="1.10.510.10:FF:000420">
    <property type="entry name" value="Guanylate cyclase"/>
    <property type="match status" value="1"/>
</dbReference>
<evidence type="ECO:0000256" key="1">
    <source>
        <dbReference type="ARBA" id="ARBA00001436"/>
    </source>
</evidence>
<feature type="domain" description="Protein kinase" evidence="18">
    <location>
        <begin position="516"/>
        <end position="791"/>
    </location>
</feature>
<dbReference type="EMBL" id="LN830672">
    <property type="protein sequence ID" value="CFW94181.1"/>
    <property type="molecule type" value="mRNA"/>
</dbReference>
<evidence type="ECO:0000256" key="7">
    <source>
        <dbReference type="ARBA" id="ARBA00022741"/>
    </source>
</evidence>
<comment type="catalytic activity">
    <reaction evidence="1 16">
        <text>GTP = 3',5'-cyclic GMP + diphosphate</text>
        <dbReference type="Rhea" id="RHEA:13665"/>
        <dbReference type="ChEBI" id="CHEBI:33019"/>
        <dbReference type="ChEBI" id="CHEBI:37565"/>
        <dbReference type="ChEBI" id="CHEBI:57746"/>
        <dbReference type="EC" id="4.6.1.2"/>
    </reaction>
</comment>
<dbReference type="GO" id="GO:0005524">
    <property type="term" value="F:ATP binding"/>
    <property type="evidence" value="ECO:0007669"/>
    <property type="project" value="InterPro"/>
</dbReference>
<dbReference type="SUPFAM" id="SSF55073">
    <property type="entry name" value="Nucleotide cyclase"/>
    <property type="match status" value="1"/>
</dbReference>
<evidence type="ECO:0000256" key="10">
    <source>
        <dbReference type="ARBA" id="ARBA00023136"/>
    </source>
</evidence>
<feature type="domain" description="Guanylate cyclase" evidence="19">
    <location>
        <begin position="867"/>
        <end position="997"/>
    </location>
</feature>
<dbReference type="Gene3D" id="3.30.70.1230">
    <property type="entry name" value="Nucleotide cyclase"/>
    <property type="match status" value="1"/>
</dbReference>
<dbReference type="Gene3D" id="3.40.50.2300">
    <property type="match status" value="3"/>
</dbReference>
<accession>A0A0F7VJB8</accession>
<evidence type="ECO:0000256" key="11">
    <source>
        <dbReference type="ARBA" id="ARBA00023170"/>
    </source>
</evidence>
<dbReference type="SUPFAM" id="SSF56112">
    <property type="entry name" value="Protein kinase-like (PK-like)"/>
    <property type="match status" value="1"/>
</dbReference>
<sequence length="1064" mass="120548">MLGIKSRIALIVFLITCFGSLASEDTEASKPIKLAVLAPLDESQPFSLYKVVPAVRYAVDTLAREGGRAMEVLYRDTVCSSTYGPLAAIDLYNAGAADVFLGPLCPYVLAPVARYSAVWGIPILTAAGQTDTFDNKEPQYKLLTRMNGSYSQIGKIFIQVLKRFNWNVIALIFHNYEDRSLGNSNCYFTLGAVYTSLGRRPFHKDFDETAKKMDYKKLLDEVSQNARVIVMCGSPNSIRDILLTAEEMGMVDSGEYVFFNVELFTSKNESRKPWYREEDSFEMNERARKSYEALITVTARRPETAEYAEFSKGVKTLAQQYFEKPYGKEEVNTYVTAFHDAVILYSLAVNETVSEGYSVKNGSIITQKMWNRTFEGITGNVSINEQGDRYVDYSLLDMDSETGLFEVVANYYGVSQQFVDVPGKSIRWAGNRDSPPPDVPPCGFDGSLCTDELFPQYVIVTSVLSTVVFVFMIMSFFIYRHFQLEAELASMTWKITWEDIVNTKQGIKKRSGSRQSLNRASIGSSCPSETLSIADINRQVFVRNGYYKGMVVAIKTINKTRVDITRSLLLELKKMKDLQHEHIVRFIGCCIDAPHCCLVTEYCQKGSLQDILENDEIKLDWMFRFSLMHDVVKGMAYLHSSDIRSHGNLKSSNCVVDSRFVLKITDFGLYCLRVYDENENEDSYAHWRRKLWTAPELLRMQNSPSEGTQKGDVYSFAVIAHEIVQRKGVFYTSTDISPKEIIDNVIYGMKPSYRPTLEMDNCDEGMVHVIKRCWAEDPCDRPDFQTLKSIIRKLNKEKESGNILDNLLSRMEQYANNLEALVEERTADYLEEKRKAENLLYQLLPKSVASQLIHGQSVTAEAFDSVTIYFSDIVGFTSLSAQSTPMQVIDLLNDLYTCFDSIIENFDVYKVETIGDAYMVVSGLPVKNGNLHAREIARMSLRLLDAVLSFTIKHRPKEQLKLRIGMHSGPCAAGVVGLKMPRYCLFGDTVNTASRMESNGLPLKIHVSSSTKEVLETFKTFRLELRGEIEMKGKGKQTTYWLLGEDTVQNSTHDHKEVPKETNL</sequence>
<dbReference type="InterPro" id="IPR028082">
    <property type="entry name" value="Peripla_BP_I"/>
</dbReference>
<keyword evidence="4" id="KW-1003">Cell membrane</keyword>
<dbReference type="FunFam" id="3.30.70.1230:FF:000004">
    <property type="entry name" value="Guanylate cyclase"/>
    <property type="match status" value="1"/>
</dbReference>
<dbReference type="GO" id="GO:0004672">
    <property type="term" value="F:protein kinase activity"/>
    <property type="evidence" value="ECO:0007669"/>
    <property type="project" value="InterPro"/>
</dbReference>
<evidence type="ECO:0000256" key="14">
    <source>
        <dbReference type="ARBA" id="ARBA00023293"/>
    </source>
</evidence>
<feature type="signal peptide" evidence="17">
    <location>
        <begin position="1"/>
        <end position="22"/>
    </location>
</feature>
<evidence type="ECO:0000259" key="19">
    <source>
        <dbReference type="PROSITE" id="PS50125"/>
    </source>
</evidence>
<dbReference type="PROSITE" id="PS50011">
    <property type="entry name" value="PROTEIN_KINASE_DOM"/>
    <property type="match status" value="1"/>
</dbReference>
<keyword evidence="5" id="KW-0812">Transmembrane</keyword>
<evidence type="ECO:0000256" key="4">
    <source>
        <dbReference type="ARBA" id="ARBA00022475"/>
    </source>
</evidence>
<keyword evidence="9" id="KW-0342">GTP-binding</keyword>
<dbReference type="InterPro" id="IPR018297">
    <property type="entry name" value="A/G_cyclase_CS"/>
</dbReference>
<dbReference type="GO" id="GO:0001653">
    <property type="term" value="F:peptide receptor activity"/>
    <property type="evidence" value="ECO:0007669"/>
    <property type="project" value="TreeGrafter"/>
</dbReference>
<dbReference type="InterPro" id="IPR029787">
    <property type="entry name" value="Nucleotide_cyclase"/>
</dbReference>
<dbReference type="PROSITE" id="PS00452">
    <property type="entry name" value="GUANYLATE_CYCLASE_1"/>
    <property type="match status" value="1"/>
</dbReference>
<dbReference type="InterPro" id="IPR001054">
    <property type="entry name" value="A/G_cyclase"/>
</dbReference>
<proteinExistence type="evidence at transcript level"/>
<keyword evidence="14 16" id="KW-0141">cGMP biosynthesis</keyword>
<feature type="non-terminal residue" evidence="20">
    <location>
        <position position="1"/>
    </location>
</feature>
<evidence type="ECO:0000256" key="17">
    <source>
        <dbReference type="SAM" id="SignalP"/>
    </source>
</evidence>
<keyword evidence="12" id="KW-0325">Glycoprotein</keyword>
<dbReference type="PROSITE" id="PS50125">
    <property type="entry name" value="GUANYLATE_CYCLASE_2"/>
    <property type="match status" value="1"/>
</dbReference>
<organism evidence="20">
    <name type="scientific">Cupiennius salei</name>
    <name type="common">American wandering spider</name>
    <dbReference type="NCBI Taxonomy" id="6928"/>
    <lineage>
        <taxon>Eukaryota</taxon>
        <taxon>Metazoa</taxon>
        <taxon>Ecdysozoa</taxon>
        <taxon>Arthropoda</taxon>
        <taxon>Chelicerata</taxon>
        <taxon>Arachnida</taxon>
        <taxon>Araneae</taxon>
        <taxon>Araneomorphae</taxon>
        <taxon>Entelegynae</taxon>
        <taxon>Lycosoidea</taxon>
        <taxon>Ctenidae</taxon>
        <taxon>Cupiennius</taxon>
    </lineage>
</organism>
<dbReference type="InterPro" id="IPR011009">
    <property type="entry name" value="Kinase-like_dom_sf"/>
</dbReference>
<evidence type="ECO:0000256" key="5">
    <source>
        <dbReference type="ARBA" id="ARBA00022692"/>
    </source>
</evidence>
<evidence type="ECO:0000256" key="15">
    <source>
        <dbReference type="RuleBase" id="RU000405"/>
    </source>
</evidence>
<dbReference type="PANTHER" id="PTHR11920">
    <property type="entry name" value="GUANYLYL CYCLASE"/>
    <property type="match status" value="1"/>
</dbReference>
<dbReference type="CDD" id="cd07302">
    <property type="entry name" value="CHD"/>
    <property type="match status" value="1"/>
</dbReference>
<dbReference type="FunFam" id="3.40.50.2300:FF:000371">
    <property type="entry name" value="Guanylate cyclase"/>
    <property type="match status" value="1"/>
</dbReference>
<keyword evidence="10" id="KW-0472">Membrane</keyword>
<dbReference type="CDD" id="cd06373">
    <property type="entry name" value="PBP1_NPR-like"/>
    <property type="match status" value="1"/>
</dbReference>
<dbReference type="InterPro" id="IPR000719">
    <property type="entry name" value="Prot_kinase_dom"/>
</dbReference>
<dbReference type="InterPro" id="IPR050401">
    <property type="entry name" value="Cyclic_nucleotide_synthase"/>
</dbReference>
<dbReference type="GO" id="GO:0004016">
    <property type="term" value="F:adenylate cyclase activity"/>
    <property type="evidence" value="ECO:0007669"/>
    <property type="project" value="TreeGrafter"/>
</dbReference>
<dbReference type="GO" id="GO:0035556">
    <property type="term" value="P:intracellular signal transduction"/>
    <property type="evidence" value="ECO:0007669"/>
    <property type="project" value="InterPro"/>
</dbReference>
<reference evidence="20" key="1">
    <citation type="submission" date="2015-03" db="EMBL/GenBank/DDBJ databases">
        <title>Different light-mediated pathways in the principle and secondary eyes of a spider and the eyes of an onychophoran.</title>
        <authorList>
            <person name="Samadi L."/>
            <person name="Schmid A."/>
            <person name="Eriksson B.J."/>
        </authorList>
    </citation>
    <scope>NUCLEOTIDE SEQUENCE</scope>
    <source>
        <strain evidence="20">Cs3</strain>
    </source>
</reference>
<feature type="chain" id="PRO_5002524035" description="Guanylate cyclase" evidence="17">
    <location>
        <begin position="23"/>
        <end position="1064"/>
    </location>
</feature>
<dbReference type="EC" id="4.6.1.2" evidence="3 16"/>
<dbReference type="PRINTS" id="PR00255">
    <property type="entry name" value="NATPEPTIDER"/>
</dbReference>
<evidence type="ECO:0000256" key="6">
    <source>
        <dbReference type="ARBA" id="ARBA00022729"/>
    </source>
</evidence>
<dbReference type="InterPro" id="IPR001170">
    <property type="entry name" value="ANPR/GUC"/>
</dbReference>
<dbReference type="GO" id="GO:0004383">
    <property type="term" value="F:guanylate cyclase activity"/>
    <property type="evidence" value="ECO:0007669"/>
    <property type="project" value="UniProtKB-EC"/>
</dbReference>
<dbReference type="Gene3D" id="1.10.510.10">
    <property type="entry name" value="Transferase(Phosphotransferase) domain 1"/>
    <property type="match status" value="1"/>
</dbReference>
<dbReference type="InterPro" id="IPR001245">
    <property type="entry name" value="Ser-Thr/Tyr_kinase_cat_dom"/>
</dbReference>
<evidence type="ECO:0000256" key="8">
    <source>
        <dbReference type="ARBA" id="ARBA00022989"/>
    </source>
</evidence>
<dbReference type="SMART" id="SM00044">
    <property type="entry name" value="CYCc"/>
    <property type="match status" value="1"/>
</dbReference>
<evidence type="ECO:0000259" key="18">
    <source>
        <dbReference type="PROSITE" id="PS50011"/>
    </source>
</evidence>
<dbReference type="Pfam" id="PF01094">
    <property type="entry name" value="ANF_receptor"/>
    <property type="match status" value="1"/>
</dbReference>
<dbReference type="SUPFAM" id="SSF53822">
    <property type="entry name" value="Periplasmic binding protein-like I"/>
    <property type="match status" value="1"/>
</dbReference>
<dbReference type="GO" id="GO:0005525">
    <property type="term" value="F:GTP binding"/>
    <property type="evidence" value="ECO:0007669"/>
    <property type="project" value="UniProtKB-KW"/>
</dbReference>
<dbReference type="CDD" id="cd14042">
    <property type="entry name" value="PK_GC-A_B"/>
    <property type="match status" value="1"/>
</dbReference>
<keyword evidence="8" id="KW-1133">Transmembrane helix</keyword>
<evidence type="ECO:0000256" key="3">
    <source>
        <dbReference type="ARBA" id="ARBA00012202"/>
    </source>
</evidence>
<evidence type="ECO:0000256" key="9">
    <source>
        <dbReference type="ARBA" id="ARBA00023134"/>
    </source>
</evidence>
<dbReference type="Pfam" id="PF00211">
    <property type="entry name" value="Guanylate_cyc"/>
    <property type="match status" value="1"/>
</dbReference>
<dbReference type="Pfam" id="PF07714">
    <property type="entry name" value="PK_Tyr_Ser-Thr"/>
    <property type="match status" value="1"/>
</dbReference>
<gene>
    <name evidence="20" type="primary">Csa-Guanyl Cyclase 6</name>
</gene>
<comment type="similarity">
    <text evidence="15">Belongs to the adenylyl cyclase class-4/guanylyl cyclase family.</text>
</comment>
<keyword evidence="7" id="KW-0547">Nucleotide-binding</keyword>
<dbReference type="GO" id="GO:0007168">
    <property type="term" value="P:receptor guanylyl cyclase signaling pathway"/>
    <property type="evidence" value="ECO:0007669"/>
    <property type="project" value="TreeGrafter"/>
</dbReference>
<dbReference type="PANTHER" id="PTHR11920:SF494">
    <property type="entry name" value="ATRIAL NATRIURETIC PEPTIDE RECEPTOR 2"/>
    <property type="match status" value="1"/>
</dbReference>
<dbReference type="GO" id="GO:0005886">
    <property type="term" value="C:plasma membrane"/>
    <property type="evidence" value="ECO:0007669"/>
    <property type="project" value="UniProtKB-SubCell"/>
</dbReference>
<evidence type="ECO:0000256" key="2">
    <source>
        <dbReference type="ARBA" id="ARBA00004251"/>
    </source>
</evidence>
<dbReference type="AlphaFoldDB" id="A0A0F7VJB8"/>